<dbReference type="InterPro" id="IPR052155">
    <property type="entry name" value="Biofilm_reg_signaling"/>
</dbReference>
<dbReference type="SMART" id="SM00267">
    <property type="entry name" value="GGDEF"/>
    <property type="match status" value="1"/>
</dbReference>
<keyword evidence="5" id="KW-1185">Reference proteome</keyword>
<dbReference type="EMBL" id="RZUL01000002">
    <property type="protein sequence ID" value="RVT42440.1"/>
    <property type="molecule type" value="Genomic_DNA"/>
</dbReference>
<dbReference type="Proteomes" id="UP000282977">
    <property type="component" value="Unassembled WGS sequence"/>
</dbReference>
<feature type="transmembrane region" description="Helical" evidence="1">
    <location>
        <begin position="99"/>
        <end position="117"/>
    </location>
</feature>
<sequence>MIERWIARVWRENGDDAAARRSLAESLYASPLALVIGGIIALAIGLLIVARTGDPVILRITVAQGLAAVIRFGCAFAADHVTDRPEASRRRAWVMGFEAASWGHGLLIGALASATILRSNDASLHMLAATLAATYGAAAAGRNAGRVQVAIGQSLLMVLPPAVALLVHGGLPYQLLGAVMILMLVGMAEISFKTHQIVADALRGKQEKSQLAMKYERLARFDSLTGVENRMAMQMRLRDLFEKNRRTHNAVAILWMDLDRFKEINDSLGHMVGDHLLCVVAEKLAEALDGRGHVARFGGDEFILICPGADRAAAQAIAADVVDYFRHSFDIAGHSLAVTASIGIAVAPQDGRDVDELMQHADMALYQAKGTGRNRAVSFTWSMKERFNRLHEIETGLRRAIADRELSLHFQPVFNLASGQVVGCEALLRWMHPTLGSVPPQEFIPIAENIGIIAEISDWVLGEACAAATDWPGDLRVAVNISPQLLRSAELPQMVVSHLMRAGLPARRLELEVTENVFLDDQAHTSAMLLELRKIGLRLTLDDFGTGYSSLSYLSAYAFDTIKVDQSFMHNVRRSPESQAVVRAIAFLAAELGMDTVAEGIETDEQQDYASAAGFTDAQGFLLCQPQARPAIAALLAGGIDIGTMRARRARRRAGAGPAAPVAARG</sequence>
<dbReference type="SMART" id="SM00052">
    <property type="entry name" value="EAL"/>
    <property type="match status" value="1"/>
</dbReference>
<evidence type="ECO:0000313" key="5">
    <source>
        <dbReference type="Proteomes" id="UP000282977"/>
    </source>
</evidence>
<dbReference type="FunFam" id="3.30.70.270:FF:000001">
    <property type="entry name" value="Diguanylate cyclase domain protein"/>
    <property type="match status" value="1"/>
</dbReference>
<protein>
    <submittedName>
        <fullName evidence="4">EAL domain-containing protein</fullName>
    </submittedName>
</protein>
<dbReference type="PROSITE" id="PS50883">
    <property type="entry name" value="EAL"/>
    <property type="match status" value="1"/>
</dbReference>
<feature type="transmembrane region" description="Helical" evidence="1">
    <location>
        <begin position="56"/>
        <end position="78"/>
    </location>
</feature>
<dbReference type="NCBIfam" id="TIGR00254">
    <property type="entry name" value="GGDEF"/>
    <property type="match status" value="1"/>
</dbReference>
<dbReference type="Pfam" id="PF00563">
    <property type="entry name" value="EAL"/>
    <property type="match status" value="1"/>
</dbReference>
<dbReference type="AlphaFoldDB" id="A0A437JAR6"/>
<dbReference type="PANTHER" id="PTHR44757">
    <property type="entry name" value="DIGUANYLATE CYCLASE DGCP"/>
    <property type="match status" value="1"/>
</dbReference>
<dbReference type="GO" id="GO:0003824">
    <property type="term" value="F:catalytic activity"/>
    <property type="evidence" value="ECO:0007669"/>
    <property type="project" value="UniProtKB-ARBA"/>
</dbReference>
<dbReference type="PANTHER" id="PTHR44757:SF2">
    <property type="entry name" value="BIOFILM ARCHITECTURE MAINTENANCE PROTEIN MBAA"/>
    <property type="match status" value="1"/>
</dbReference>
<dbReference type="SUPFAM" id="SSF55073">
    <property type="entry name" value="Nucleotide cyclase"/>
    <property type="match status" value="1"/>
</dbReference>
<feature type="domain" description="EAL" evidence="2">
    <location>
        <begin position="390"/>
        <end position="640"/>
    </location>
</feature>
<evidence type="ECO:0000259" key="2">
    <source>
        <dbReference type="PROSITE" id="PS50883"/>
    </source>
</evidence>
<reference evidence="4 5" key="1">
    <citation type="submission" date="2019-01" db="EMBL/GenBank/DDBJ databases">
        <authorList>
            <person name="Chen W.-M."/>
        </authorList>
    </citation>
    <scope>NUCLEOTIDE SEQUENCE [LARGE SCALE GENOMIC DNA]</scope>
    <source>
        <strain evidence="4 5">TLA-22</strain>
    </source>
</reference>
<evidence type="ECO:0000259" key="3">
    <source>
        <dbReference type="PROSITE" id="PS50887"/>
    </source>
</evidence>
<dbReference type="InterPro" id="IPR000160">
    <property type="entry name" value="GGDEF_dom"/>
</dbReference>
<keyword evidence="1" id="KW-1133">Transmembrane helix</keyword>
<feature type="domain" description="GGDEF" evidence="3">
    <location>
        <begin position="249"/>
        <end position="381"/>
    </location>
</feature>
<dbReference type="SUPFAM" id="SSF141868">
    <property type="entry name" value="EAL domain-like"/>
    <property type="match status" value="1"/>
</dbReference>
<dbReference type="Gene3D" id="3.30.70.270">
    <property type="match status" value="1"/>
</dbReference>
<feature type="transmembrane region" description="Helical" evidence="1">
    <location>
        <begin position="123"/>
        <end position="140"/>
    </location>
</feature>
<dbReference type="Gene3D" id="3.20.20.450">
    <property type="entry name" value="EAL domain"/>
    <property type="match status" value="1"/>
</dbReference>
<dbReference type="OrthoDB" id="9814202at2"/>
<dbReference type="Pfam" id="PF00990">
    <property type="entry name" value="GGDEF"/>
    <property type="match status" value="1"/>
</dbReference>
<dbReference type="InterPro" id="IPR001633">
    <property type="entry name" value="EAL_dom"/>
</dbReference>
<feature type="transmembrane region" description="Helical" evidence="1">
    <location>
        <begin position="27"/>
        <end position="50"/>
    </location>
</feature>
<keyword evidence="1" id="KW-0472">Membrane</keyword>
<accession>A0A437JAR6</accession>
<feature type="transmembrane region" description="Helical" evidence="1">
    <location>
        <begin position="147"/>
        <end position="167"/>
    </location>
</feature>
<dbReference type="CDD" id="cd01948">
    <property type="entry name" value="EAL"/>
    <property type="match status" value="1"/>
</dbReference>
<dbReference type="InterPro" id="IPR029787">
    <property type="entry name" value="Nucleotide_cyclase"/>
</dbReference>
<comment type="caution">
    <text evidence="4">The sequence shown here is derived from an EMBL/GenBank/DDBJ whole genome shotgun (WGS) entry which is preliminary data.</text>
</comment>
<evidence type="ECO:0000256" key="1">
    <source>
        <dbReference type="SAM" id="Phobius"/>
    </source>
</evidence>
<dbReference type="InterPro" id="IPR043128">
    <property type="entry name" value="Rev_trsase/Diguanyl_cyclase"/>
</dbReference>
<proteinExistence type="predicted"/>
<dbReference type="CDD" id="cd01949">
    <property type="entry name" value="GGDEF"/>
    <property type="match status" value="1"/>
</dbReference>
<dbReference type="InterPro" id="IPR035919">
    <property type="entry name" value="EAL_sf"/>
</dbReference>
<gene>
    <name evidence="4" type="ORF">ENE74_07810</name>
</gene>
<keyword evidence="1" id="KW-0812">Transmembrane</keyword>
<name>A0A437JAR6_9SPHN</name>
<organism evidence="4 5">
    <name type="scientific">Sphingobium algorifonticola</name>
    <dbReference type="NCBI Taxonomy" id="2008318"/>
    <lineage>
        <taxon>Bacteria</taxon>
        <taxon>Pseudomonadati</taxon>
        <taxon>Pseudomonadota</taxon>
        <taxon>Alphaproteobacteria</taxon>
        <taxon>Sphingomonadales</taxon>
        <taxon>Sphingomonadaceae</taxon>
        <taxon>Sphingobium</taxon>
    </lineage>
</organism>
<dbReference type="PROSITE" id="PS50887">
    <property type="entry name" value="GGDEF"/>
    <property type="match status" value="1"/>
</dbReference>
<evidence type="ECO:0000313" key="4">
    <source>
        <dbReference type="EMBL" id="RVT42440.1"/>
    </source>
</evidence>